<organism evidence="8 9">
    <name type="scientific">Cordylochernes scorpioides</name>
    <dbReference type="NCBI Taxonomy" id="51811"/>
    <lineage>
        <taxon>Eukaryota</taxon>
        <taxon>Metazoa</taxon>
        <taxon>Ecdysozoa</taxon>
        <taxon>Arthropoda</taxon>
        <taxon>Chelicerata</taxon>
        <taxon>Arachnida</taxon>
        <taxon>Pseudoscorpiones</taxon>
        <taxon>Cheliferoidea</taxon>
        <taxon>Chernetidae</taxon>
        <taxon>Cordylochernes</taxon>
    </lineage>
</organism>
<evidence type="ECO:0000256" key="5">
    <source>
        <dbReference type="ARBA" id="ARBA00023212"/>
    </source>
</evidence>
<dbReference type="PANTHER" id="PTHR11501">
    <property type="entry name" value="MICROTUBULE-ASSOCIATED PROTEIN"/>
    <property type="match status" value="1"/>
</dbReference>
<evidence type="ECO:0000256" key="3">
    <source>
        <dbReference type="ARBA" id="ARBA00022553"/>
    </source>
</evidence>
<dbReference type="InterPro" id="IPR027324">
    <property type="entry name" value="MAP2/MAP4/Tau"/>
</dbReference>
<reference evidence="8 9" key="1">
    <citation type="submission" date="2022-01" db="EMBL/GenBank/DDBJ databases">
        <title>A chromosomal length assembly of Cordylochernes scorpioides.</title>
        <authorList>
            <person name="Zeh D."/>
            <person name="Zeh J."/>
        </authorList>
    </citation>
    <scope>NUCLEOTIDE SEQUENCE [LARGE SCALE GENOMIC DNA]</scope>
    <source>
        <strain evidence="8">IN4F17</strain>
        <tissue evidence="8">Whole Body</tissue>
    </source>
</reference>
<feature type="region of interest" description="Disordered" evidence="7">
    <location>
        <begin position="1"/>
        <end position="122"/>
    </location>
</feature>
<evidence type="ECO:0000256" key="7">
    <source>
        <dbReference type="SAM" id="MobiDB-lite"/>
    </source>
</evidence>
<dbReference type="PANTHER" id="PTHR11501:SF18">
    <property type="entry name" value="MICROTUBULE-ASSOCIATED PROTEIN"/>
    <property type="match status" value="1"/>
</dbReference>
<gene>
    <name evidence="8" type="ORF">LAZ67_7000218</name>
</gene>
<dbReference type="Pfam" id="PF00418">
    <property type="entry name" value="Tubulin-binding"/>
    <property type="match status" value="3"/>
</dbReference>
<proteinExistence type="predicted"/>
<keyword evidence="6" id="KW-0493">Microtubule</keyword>
<evidence type="ECO:0000256" key="6">
    <source>
        <dbReference type="RuleBase" id="RU000686"/>
    </source>
</evidence>
<evidence type="ECO:0000313" key="8">
    <source>
        <dbReference type="EMBL" id="UYV69683.1"/>
    </source>
</evidence>
<dbReference type="PROSITE" id="PS51491">
    <property type="entry name" value="TAU_MAP_2"/>
    <property type="match status" value="3"/>
</dbReference>
<comment type="subcellular location">
    <subcellularLocation>
        <location evidence="1 6">Cytoplasm</location>
        <location evidence="1 6">Cytoskeleton</location>
    </subcellularLocation>
</comment>
<evidence type="ECO:0000313" key="9">
    <source>
        <dbReference type="Proteomes" id="UP001235939"/>
    </source>
</evidence>
<evidence type="ECO:0000256" key="1">
    <source>
        <dbReference type="ARBA" id="ARBA00004245"/>
    </source>
</evidence>
<keyword evidence="2 6" id="KW-0963">Cytoplasm</keyword>
<keyword evidence="4" id="KW-0677">Repeat</keyword>
<accession>A0ABY6KM00</accession>
<dbReference type="EMBL" id="CP092869">
    <property type="protein sequence ID" value="UYV69683.1"/>
    <property type="molecule type" value="Genomic_DNA"/>
</dbReference>
<feature type="compositionally biased region" description="Low complexity" evidence="7">
    <location>
        <begin position="71"/>
        <end position="81"/>
    </location>
</feature>
<keyword evidence="3" id="KW-0597">Phosphoprotein</keyword>
<dbReference type="Proteomes" id="UP001235939">
    <property type="component" value="Chromosome 07"/>
</dbReference>
<protein>
    <recommendedName>
        <fullName evidence="6">Microtubule-associated protein</fullName>
    </recommendedName>
</protein>
<feature type="compositionally biased region" description="Low complexity" evidence="7">
    <location>
        <begin position="13"/>
        <end position="23"/>
    </location>
</feature>
<sequence>MQAGSSDKAGDQSSGSYASSTSSEPRKKIFSQKLSFKERAKSKIGSLDNADHRPGGGNVKAGSSDKAGDQSSGSYASSTSSEPRKKIFSQKLSFKERAKSKIGSLDNADHRPGGGNVKIPDYKLDFRKKAQAKVGSLDNVDHKPGGGEVRIWNEKLHFREKAHSKIGSKPHKH</sequence>
<keyword evidence="5 6" id="KW-0206">Cytoskeleton</keyword>
<dbReference type="InterPro" id="IPR001084">
    <property type="entry name" value="MAP_tubulin-bd_rpt"/>
</dbReference>
<dbReference type="PROSITE" id="PS00229">
    <property type="entry name" value="TAU_MAP_1"/>
    <property type="match status" value="3"/>
</dbReference>
<keyword evidence="9" id="KW-1185">Reference proteome</keyword>
<evidence type="ECO:0000256" key="4">
    <source>
        <dbReference type="ARBA" id="ARBA00022737"/>
    </source>
</evidence>
<evidence type="ECO:0000256" key="2">
    <source>
        <dbReference type="ARBA" id="ARBA00022490"/>
    </source>
</evidence>
<name>A0ABY6KM00_9ARAC</name>